<feature type="compositionally biased region" description="Basic and acidic residues" evidence="1">
    <location>
        <begin position="287"/>
        <end position="302"/>
    </location>
</feature>
<reference evidence="4" key="1">
    <citation type="submission" date="2015-09" db="EMBL/GenBank/DDBJ databases">
        <authorList>
            <person name="Fill T.P."/>
            <person name="Baretta J.F."/>
            <person name="de Almeida L.G."/>
            <person name="Rocha M."/>
            <person name="de Souza D.H."/>
            <person name="Malavazi I."/>
            <person name="Cerdeira L.T."/>
            <person name="Hong H."/>
            <person name="Samborskyy M."/>
            <person name="de Vasconcelos A.T."/>
            <person name="Leadlay P."/>
            <person name="Rodrigues-Filho E."/>
        </authorList>
    </citation>
    <scope>NUCLEOTIDE SEQUENCE [LARGE SCALE GENOMIC DNA]</scope>
    <source>
        <strain evidence="4">LaBioMMi 136</strain>
    </source>
</reference>
<evidence type="ECO:0000313" key="3">
    <source>
        <dbReference type="EMBL" id="OOQ83696.1"/>
    </source>
</evidence>
<evidence type="ECO:0000259" key="2">
    <source>
        <dbReference type="PROSITE" id="PS51154"/>
    </source>
</evidence>
<evidence type="ECO:0000313" key="4">
    <source>
        <dbReference type="Proteomes" id="UP000190744"/>
    </source>
</evidence>
<comment type="caution">
    <text evidence="3">The sequence shown here is derived from an EMBL/GenBank/DDBJ whole genome shotgun (WGS) entry which is preliminary data.</text>
</comment>
<dbReference type="Pfam" id="PF01661">
    <property type="entry name" value="Macro"/>
    <property type="match status" value="1"/>
</dbReference>
<feature type="region of interest" description="Disordered" evidence="1">
    <location>
        <begin position="217"/>
        <end position="308"/>
    </location>
</feature>
<dbReference type="PANTHER" id="PTHR11106">
    <property type="entry name" value="GANGLIOSIDE INDUCED DIFFERENTIATION ASSOCIATED PROTEIN 2-RELATED"/>
    <property type="match status" value="1"/>
</dbReference>
<feature type="compositionally biased region" description="Acidic residues" evidence="1">
    <location>
        <begin position="217"/>
        <end position="228"/>
    </location>
</feature>
<proteinExistence type="predicted"/>
<gene>
    <name evidence="3" type="primary">MACROD1</name>
    <name evidence="3" type="ORF">PEBR_33497</name>
</gene>
<dbReference type="EMBL" id="LJBN01000193">
    <property type="protein sequence ID" value="OOQ83696.1"/>
    <property type="molecule type" value="Genomic_DNA"/>
</dbReference>
<dbReference type="AlphaFoldDB" id="A0A1S9RE79"/>
<dbReference type="Proteomes" id="UP000190744">
    <property type="component" value="Unassembled WGS sequence"/>
</dbReference>
<protein>
    <submittedName>
        <fullName evidence="3">O-acetyl-ADP-ribose deacetylase MACROD1</fullName>
    </submittedName>
</protein>
<feature type="compositionally biased region" description="Basic and acidic residues" evidence="1">
    <location>
        <begin position="229"/>
        <end position="271"/>
    </location>
</feature>
<dbReference type="Gene3D" id="3.40.220.10">
    <property type="entry name" value="Leucine Aminopeptidase, subunit E, domain 1"/>
    <property type="match status" value="1"/>
</dbReference>
<sequence>MPRPVLGLHDIPTVSELYRTANLGQRPTERTPVQSINDIVSTISYDITKLEVDCIVNAANSSLLGGGGVDGAIHSAAGRELFKECATLNGCEVGDAKITSAYRLPCQKVVHTVGPIYDKEFTRDSESPETLLRSCYRRSLEVAVENNMKSIAFAAISTGIYGYPSQLAAMAAADEVRKFLELPENKDKLERVIFCNFEIKDETAYRRVLPKVFPPTEEDLASAEEPANETDRVSENYLPPKKELAHQEDVALKEDSDSMEDVAAKEDRPLKGDSNLVEDVASNYDLPPKEDRACKDGVHSRNDASTMD</sequence>
<dbReference type="CDD" id="cd02908">
    <property type="entry name" value="Macro_OAADPr_deacetylase"/>
    <property type="match status" value="1"/>
</dbReference>
<dbReference type="SUPFAM" id="SSF52949">
    <property type="entry name" value="Macro domain-like"/>
    <property type="match status" value="1"/>
</dbReference>
<evidence type="ECO:0000256" key="1">
    <source>
        <dbReference type="SAM" id="MobiDB-lite"/>
    </source>
</evidence>
<organism evidence="3 4">
    <name type="scientific">Penicillium brasilianum</name>
    <dbReference type="NCBI Taxonomy" id="104259"/>
    <lineage>
        <taxon>Eukaryota</taxon>
        <taxon>Fungi</taxon>
        <taxon>Dikarya</taxon>
        <taxon>Ascomycota</taxon>
        <taxon>Pezizomycotina</taxon>
        <taxon>Eurotiomycetes</taxon>
        <taxon>Eurotiomycetidae</taxon>
        <taxon>Eurotiales</taxon>
        <taxon>Aspergillaceae</taxon>
        <taxon>Penicillium</taxon>
    </lineage>
</organism>
<dbReference type="PANTHER" id="PTHR11106:SF27">
    <property type="entry name" value="MACRO DOMAIN-CONTAINING PROTEIN"/>
    <property type="match status" value="1"/>
</dbReference>
<dbReference type="InterPro" id="IPR043472">
    <property type="entry name" value="Macro_dom-like"/>
</dbReference>
<accession>A0A1S9RE79</accession>
<name>A0A1S9RE79_PENBI</name>
<dbReference type="PROSITE" id="PS51154">
    <property type="entry name" value="MACRO"/>
    <property type="match status" value="1"/>
</dbReference>
<dbReference type="SMART" id="SM00506">
    <property type="entry name" value="A1pp"/>
    <property type="match status" value="1"/>
</dbReference>
<feature type="domain" description="Macro" evidence="2">
    <location>
        <begin position="27"/>
        <end position="213"/>
    </location>
</feature>
<dbReference type="InterPro" id="IPR002589">
    <property type="entry name" value="Macro_dom"/>
</dbReference>